<dbReference type="InterPro" id="IPR011990">
    <property type="entry name" value="TPR-like_helical_dom_sf"/>
</dbReference>
<dbReference type="STRING" id="1229662.W3WIV5"/>
<evidence type="ECO:0000313" key="3">
    <source>
        <dbReference type="Proteomes" id="UP000030651"/>
    </source>
</evidence>
<dbReference type="PANTHER" id="PTHR46082:SF6">
    <property type="entry name" value="AAA+ ATPASE DOMAIN-CONTAINING PROTEIN-RELATED"/>
    <property type="match status" value="1"/>
</dbReference>
<dbReference type="PANTHER" id="PTHR46082">
    <property type="entry name" value="ATP/GTP-BINDING PROTEIN-RELATED"/>
    <property type="match status" value="1"/>
</dbReference>
<dbReference type="GeneID" id="19279668"/>
<dbReference type="HOGENOM" id="CLU_000288_125_8_1"/>
<dbReference type="eggNOG" id="KOG1840">
    <property type="taxonomic scope" value="Eukaryota"/>
</dbReference>
<dbReference type="Gene3D" id="3.40.50.300">
    <property type="entry name" value="P-loop containing nucleotide triphosphate hydrolases"/>
    <property type="match status" value="1"/>
</dbReference>
<dbReference type="EMBL" id="KI912121">
    <property type="protein sequence ID" value="ETS73709.1"/>
    <property type="molecule type" value="Genomic_DNA"/>
</dbReference>
<dbReference type="SMART" id="SM00028">
    <property type="entry name" value="TPR"/>
    <property type="match status" value="5"/>
</dbReference>
<sequence>MVPPTTFGEVAGRNVFAGNHVSGGSLNVTIHEPSHLPRRREPFSTVPFLPDPDFIERTDVATWLHDTLIPAGSRAALVGLGGVGKSQLAIQYAHRIQQQTPGTYVFWVHAGTRARFEEAYRSIADSLELPRRHDPGVDVLRLVYDWLFDVDNGQWLIIVDNADDIDVFYPENHNQTATAASTQRPLASLLPQSSNGRILVTSRSRDVAQRLVGSSWSIRLMQPMDKGQALQLLRKKLRDKYEDEPAASLVRTLDYIPLAITQAAAYILRRWPRTSFSTYLEQFRSSEKKRESLLHKDYGDLRRDAEATNSVVLTWQITFEQIQKERRSAANLLSFMSFFHAQGIPEWILHNYSMRRHEYEGSALEDGGDGNDSTDSDELLDDDLETLRAYSLVGFTAQQNAYEMHALVQLCTRVWLSSVNSMERWRHVFLRVMSKEHPDGEPENWMTCQQLEPHIAQIIETEPLTTEGKENWAQLLNNAAWYRWQMGRYGAAEAMLRKAVEIREKILGGDRSDALEAPSKHHLDMLISVDLLAIVLEKQGKYEEAEQLHQQALNGREKALGKDHPDTLRSASNLALVFEEQGKHEEAEQMNRAVLDSREKAIGKEHPDTLISASNLAWVLIDQGKHEEADQLHRRVFDSREKVLGRHHPDTLDSVQSIAWMLGDQGKHEEAEQLNRRTVDSREKLLGKDHPDTLSSVQELAWVLKKQGKYEEAEQVGRRALDGREKVLGKDHPDTLSSVKELSWVLRKQGKYEEAEQMDLWPLIAAERR</sequence>
<proteinExistence type="predicted"/>
<dbReference type="InterPro" id="IPR027417">
    <property type="entry name" value="P-loop_NTPase"/>
</dbReference>
<keyword evidence="3" id="KW-1185">Reference proteome</keyword>
<evidence type="ECO:0000259" key="1">
    <source>
        <dbReference type="Pfam" id="PF25000"/>
    </source>
</evidence>
<dbReference type="OMA" id="RMVHQIV"/>
<dbReference type="KEGG" id="pfy:PFICI_14655"/>
<dbReference type="Proteomes" id="UP000030651">
    <property type="component" value="Unassembled WGS sequence"/>
</dbReference>
<dbReference type="InterPro" id="IPR056681">
    <property type="entry name" value="DUF7779"/>
</dbReference>
<dbReference type="InParanoid" id="W3WIV5"/>
<dbReference type="Pfam" id="PF13481">
    <property type="entry name" value="AAA_25"/>
    <property type="match status" value="1"/>
</dbReference>
<gene>
    <name evidence="2" type="ORF">PFICI_14655</name>
</gene>
<dbReference type="Pfam" id="PF25000">
    <property type="entry name" value="DUF7779"/>
    <property type="match status" value="1"/>
</dbReference>
<dbReference type="SUPFAM" id="SSF48452">
    <property type="entry name" value="TPR-like"/>
    <property type="match status" value="2"/>
</dbReference>
<evidence type="ECO:0000313" key="2">
    <source>
        <dbReference type="EMBL" id="ETS73709.1"/>
    </source>
</evidence>
<dbReference type="Pfam" id="PF13424">
    <property type="entry name" value="TPR_12"/>
    <property type="match status" value="2"/>
</dbReference>
<accession>W3WIV5</accession>
<dbReference type="InterPro" id="IPR053137">
    <property type="entry name" value="NLR-like"/>
</dbReference>
<feature type="domain" description="DUF7779" evidence="1">
    <location>
        <begin position="322"/>
        <end position="417"/>
    </location>
</feature>
<reference evidence="3" key="1">
    <citation type="journal article" date="2015" name="BMC Genomics">
        <title>Genomic and transcriptomic analysis of the endophytic fungus Pestalotiopsis fici reveals its lifestyle and high potential for synthesis of natural products.</title>
        <authorList>
            <person name="Wang X."/>
            <person name="Zhang X."/>
            <person name="Liu L."/>
            <person name="Xiang M."/>
            <person name="Wang W."/>
            <person name="Sun X."/>
            <person name="Che Y."/>
            <person name="Guo L."/>
            <person name="Liu G."/>
            <person name="Guo L."/>
            <person name="Wang C."/>
            <person name="Yin W.B."/>
            <person name="Stadler M."/>
            <person name="Zhang X."/>
            <person name="Liu X."/>
        </authorList>
    </citation>
    <scope>NUCLEOTIDE SEQUENCE [LARGE SCALE GENOMIC DNA]</scope>
    <source>
        <strain evidence="3">W106-1 / CGMCC3.15140</strain>
    </source>
</reference>
<dbReference type="SUPFAM" id="SSF52540">
    <property type="entry name" value="P-loop containing nucleoside triphosphate hydrolases"/>
    <property type="match status" value="1"/>
</dbReference>
<dbReference type="Gene3D" id="1.25.40.10">
    <property type="entry name" value="Tetratricopeptide repeat domain"/>
    <property type="match status" value="2"/>
</dbReference>
<dbReference type="RefSeq" id="XP_007841427.1">
    <property type="nucleotide sequence ID" value="XM_007843236.1"/>
</dbReference>
<dbReference type="AlphaFoldDB" id="W3WIV5"/>
<organism evidence="2 3">
    <name type="scientific">Pestalotiopsis fici (strain W106-1 / CGMCC3.15140)</name>
    <dbReference type="NCBI Taxonomy" id="1229662"/>
    <lineage>
        <taxon>Eukaryota</taxon>
        <taxon>Fungi</taxon>
        <taxon>Dikarya</taxon>
        <taxon>Ascomycota</taxon>
        <taxon>Pezizomycotina</taxon>
        <taxon>Sordariomycetes</taxon>
        <taxon>Xylariomycetidae</taxon>
        <taxon>Amphisphaeriales</taxon>
        <taxon>Sporocadaceae</taxon>
        <taxon>Pestalotiopsis</taxon>
    </lineage>
</organism>
<protein>
    <recommendedName>
        <fullName evidence="1">DUF7779 domain-containing protein</fullName>
    </recommendedName>
</protein>
<dbReference type="Pfam" id="PF13374">
    <property type="entry name" value="TPR_10"/>
    <property type="match status" value="2"/>
</dbReference>
<name>W3WIV5_PESFW</name>
<dbReference type="NCBIfam" id="NF040586">
    <property type="entry name" value="FxSxx_TPR"/>
    <property type="match status" value="1"/>
</dbReference>
<dbReference type="OrthoDB" id="20872at2759"/>
<dbReference type="PRINTS" id="PR00381">
    <property type="entry name" value="KINESINLIGHT"/>
</dbReference>
<dbReference type="InterPro" id="IPR019734">
    <property type="entry name" value="TPR_rpt"/>
</dbReference>